<organism evidence="2">
    <name type="scientific">Caldithrix abyssi</name>
    <dbReference type="NCBI Taxonomy" id="187145"/>
    <lineage>
        <taxon>Bacteria</taxon>
        <taxon>Pseudomonadati</taxon>
        <taxon>Calditrichota</taxon>
        <taxon>Calditrichia</taxon>
        <taxon>Calditrichales</taxon>
        <taxon>Calditrichaceae</taxon>
        <taxon>Caldithrix</taxon>
    </lineage>
</organism>
<dbReference type="AlphaFoldDB" id="A0A7V4WVT1"/>
<name>A0A7V4WVT1_CALAY</name>
<feature type="chain" id="PRO_5030944628" evidence="1">
    <location>
        <begin position="32"/>
        <end position="333"/>
    </location>
</feature>
<gene>
    <name evidence="2" type="ORF">ENK44_09180</name>
</gene>
<feature type="signal peptide" evidence="1">
    <location>
        <begin position="1"/>
        <end position="31"/>
    </location>
</feature>
<reference evidence="2" key="1">
    <citation type="journal article" date="2020" name="mSystems">
        <title>Genome- and Community-Level Interaction Insights into Carbon Utilization and Element Cycling Functions of Hydrothermarchaeota in Hydrothermal Sediment.</title>
        <authorList>
            <person name="Zhou Z."/>
            <person name="Liu Y."/>
            <person name="Xu W."/>
            <person name="Pan J."/>
            <person name="Luo Z.H."/>
            <person name="Li M."/>
        </authorList>
    </citation>
    <scope>NUCLEOTIDE SEQUENCE [LARGE SCALE GENOMIC DNA]</scope>
    <source>
        <strain evidence="2">HyVt-577</strain>
    </source>
</reference>
<keyword evidence="1" id="KW-0732">Signal</keyword>
<accession>A0A7V4WVT1</accession>
<evidence type="ECO:0000256" key="1">
    <source>
        <dbReference type="SAM" id="SignalP"/>
    </source>
</evidence>
<dbReference type="EMBL" id="DRQG01000086">
    <property type="protein sequence ID" value="HGY55862.1"/>
    <property type="molecule type" value="Genomic_DNA"/>
</dbReference>
<protein>
    <submittedName>
        <fullName evidence="2">Uncharacterized protein</fullName>
    </submittedName>
</protein>
<evidence type="ECO:0000313" key="2">
    <source>
        <dbReference type="EMBL" id="HGY55862.1"/>
    </source>
</evidence>
<dbReference type="PROSITE" id="PS51257">
    <property type="entry name" value="PROKAR_LIPOPROTEIN"/>
    <property type="match status" value="1"/>
</dbReference>
<comment type="caution">
    <text evidence="2">The sequence shown here is derived from an EMBL/GenBank/DDBJ whole genome shotgun (WGS) entry which is preliminary data.</text>
</comment>
<dbReference type="Proteomes" id="UP000885779">
    <property type="component" value="Unassembled WGS sequence"/>
</dbReference>
<sequence length="333" mass="37822">MMYRKRIFSNILSLLFTGLAGLLLVSCQAPRNNPFDPNAANYKPLPQPIITTIKVNNLYPPYQGIKGISVFAPDVNFYNITDVNGSIVWAHEPLDSVRLFARGASFFDGDSLYKNLNENSVVNLYLNAKPYLLDTRFTSRYENYSQFSFLRFRTRVVDPDGIADLKQVILRCPEYQFKDTLTLENAGTDIFTTKDFNIKEIDSSMTAGRVPELSFSLMANNVNGDSLIFEPFSIIRIIEQPLVLLSPQENDVVNGPVTFKWEKVELDFSFTFTVFLYKLPNYDLTGIYDNIPADSTSLTIAPLTNGRYLWVLELKDLAENASQSRLINFTSEN</sequence>
<proteinExistence type="predicted"/>